<dbReference type="GO" id="GO:0008299">
    <property type="term" value="P:isoprenoid biosynthetic process"/>
    <property type="evidence" value="ECO:0007669"/>
    <property type="project" value="InterPro"/>
</dbReference>
<comment type="similarity">
    <text evidence="2 6">Belongs to the FPP/GGPP synthase family.</text>
</comment>
<dbReference type="Gene3D" id="1.10.600.10">
    <property type="entry name" value="Farnesyl Diphosphate Synthase"/>
    <property type="match status" value="1"/>
</dbReference>
<keyword evidence="3 6" id="KW-0808">Transferase</keyword>
<sequence>MKRYNIQSLVKDVEKNLQATLTFDHPISNESLYLLNSGGKRIRPLFTILAGIYNVHNEEDKAQLIQVATILEVIHMASLVHDDIIDLSVVRRGNPTVNARIGDQRAIHVGNVLLTVALQLANEVNHDGIHNALSQTMIELTVGELNQMNEQFDVDQSYTTYLRRIKRKTANLIALSAQMGAMSVNLDQHKVNQYYRIGYYIGMSFQIVDDYLDYIADESTLGKPKLQDLKNGHITLPILYSIKREPELKELIIDFKHNPSEEQLSKIISHMNALGGIEKSREVSKKYLNKAKMLIDDTVPKEHVKTWMTIIKKIEKRMN</sequence>
<keyword evidence="4" id="KW-0479">Metal-binding</keyword>
<name>A0A3N5BN84_9BACL</name>
<reference evidence="7 8" key="1">
    <citation type="submission" date="2018-11" db="EMBL/GenBank/DDBJ databases">
        <title>Genomic Encyclopedia of Type Strains, Phase IV (KMG-IV): sequencing the most valuable type-strain genomes for metagenomic binning, comparative biology and taxonomic classification.</title>
        <authorList>
            <person name="Goeker M."/>
        </authorList>
    </citation>
    <scope>NUCLEOTIDE SEQUENCE [LARGE SCALE GENOMIC DNA]</scope>
    <source>
        <strain evidence="7 8">DSM 29158</strain>
    </source>
</reference>
<dbReference type="InterPro" id="IPR033749">
    <property type="entry name" value="Polyprenyl_synt_CS"/>
</dbReference>
<dbReference type="GO" id="GO:0004659">
    <property type="term" value="F:prenyltransferase activity"/>
    <property type="evidence" value="ECO:0007669"/>
    <property type="project" value="InterPro"/>
</dbReference>
<evidence type="ECO:0000256" key="1">
    <source>
        <dbReference type="ARBA" id="ARBA00001946"/>
    </source>
</evidence>
<evidence type="ECO:0000256" key="5">
    <source>
        <dbReference type="ARBA" id="ARBA00022842"/>
    </source>
</evidence>
<dbReference type="CDD" id="cd00685">
    <property type="entry name" value="Trans_IPPS_HT"/>
    <property type="match status" value="1"/>
</dbReference>
<dbReference type="SFLD" id="SFLDS00005">
    <property type="entry name" value="Isoprenoid_Synthase_Type_I"/>
    <property type="match status" value="1"/>
</dbReference>
<evidence type="ECO:0000313" key="8">
    <source>
        <dbReference type="Proteomes" id="UP000277108"/>
    </source>
</evidence>
<dbReference type="PANTHER" id="PTHR12001:SF69">
    <property type="entry name" value="ALL TRANS-POLYPRENYL-DIPHOSPHATE SYNTHASE PDSS1"/>
    <property type="match status" value="1"/>
</dbReference>
<comment type="caution">
    <text evidence="7">The sequence shown here is derived from an EMBL/GenBank/DDBJ whole genome shotgun (WGS) entry which is preliminary data.</text>
</comment>
<evidence type="ECO:0000256" key="4">
    <source>
        <dbReference type="ARBA" id="ARBA00022723"/>
    </source>
</evidence>
<protein>
    <submittedName>
        <fullName evidence="7">Heptaprenyl diphosphate synthase</fullName>
    </submittedName>
</protein>
<dbReference type="PROSITE" id="PS00723">
    <property type="entry name" value="POLYPRENYL_SYNTHASE_1"/>
    <property type="match status" value="1"/>
</dbReference>
<evidence type="ECO:0000256" key="6">
    <source>
        <dbReference type="RuleBase" id="RU004466"/>
    </source>
</evidence>
<accession>A0A3N5BN84</accession>
<dbReference type="SUPFAM" id="SSF48576">
    <property type="entry name" value="Terpenoid synthases"/>
    <property type="match status" value="1"/>
</dbReference>
<dbReference type="PANTHER" id="PTHR12001">
    <property type="entry name" value="GERANYLGERANYL PYROPHOSPHATE SYNTHASE"/>
    <property type="match status" value="1"/>
</dbReference>
<gene>
    <name evidence="7" type="ORF">EDD62_0667</name>
</gene>
<evidence type="ECO:0000313" key="7">
    <source>
        <dbReference type="EMBL" id="RPF58029.1"/>
    </source>
</evidence>
<dbReference type="AlphaFoldDB" id="A0A3N5BN84"/>
<evidence type="ECO:0000256" key="2">
    <source>
        <dbReference type="ARBA" id="ARBA00006706"/>
    </source>
</evidence>
<keyword evidence="8" id="KW-1185">Reference proteome</keyword>
<dbReference type="Pfam" id="PF00348">
    <property type="entry name" value="polyprenyl_synt"/>
    <property type="match status" value="1"/>
</dbReference>
<dbReference type="OrthoDB" id="9805316at2"/>
<dbReference type="EMBL" id="RKRK01000002">
    <property type="protein sequence ID" value="RPF58029.1"/>
    <property type="molecule type" value="Genomic_DNA"/>
</dbReference>
<dbReference type="InterPro" id="IPR008949">
    <property type="entry name" value="Isoprenoid_synthase_dom_sf"/>
</dbReference>
<evidence type="ECO:0000256" key="3">
    <source>
        <dbReference type="ARBA" id="ARBA00022679"/>
    </source>
</evidence>
<keyword evidence="5" id="KW-0460">Magnesium</keyword>
<organism evidence="7 8">
    <name type="scientific">Abyssicoccus albus</name>
    <dbReference type="NCBI Taxonomy" id="1817405"/>
    <lineage>
        <taxon>Bacteria</taxon>
        <taxon>Bacillati</taxon>
        <taxon>Bacillota</taxon>
        <taxon>Bacilli</taxon>
        <taxon>Bacillales</taxon>
        <taxon>Abyssicoccaceae</taxon>
    </lineage>
</organism>
<comment type="cofactor">
    <cofactor evidence="1">
        <name>Mg(2+)</name>
        <dbReference type="ChEBI" id="CHEBI:18420"/>
    </cofactor>
</comment>
<dbReference type="GO" id="GO:0046872">
    <property type="term" value="F:metal ion binding"/>
    <property type="evidence" value="ECO:0007669"/>
    <property type="project" value="UniProtKB-KW"/>
</dbReference>
<dbReference type="InterPro" id="IPR000092">
    <property type="entry name" value="Polyprenyl_synt"/>
</dbReference>
<dbReference type="PROSITE" id="PS00444">
    <property type="entry name" value="POLYPRENYL_SYNTHASE_2"/>
    <property type="match status" value="1"/>
</dbReference>
<dbReference type="RefSeq" id="WP_123807525.1">
    <property type="nucleotide sequence ID" value="NZ_RKRK01000002.1"/>
</dbReference>
<dbReference type="Proteomes" id="UP000277108">
    <property type="component" value="Unassembled WGS sequence"/>
</dbReference>
<proteinExistence type="inferred from homology"/>